<dbReference type="InterPro" id="IPR043171">
    <property type="entry name" value="Ap4A_phos1/2-like"/>
</dbReference>
<dbReference type="Gene3D" id="3.30.428.70">
    <property type="match status" value="1"/>
</dbReference>
<dbReference type="InterPro" id="IPR036265">
    <property type="entry name" value="HIT-like_sf"/>
</dbReference>
<name>A0A6G1KQW5_9PLEO</name>
<dbReference type="GO" id="GO:0009117">
    <property type="term" value="P:nucleotide metabolic process"/>
    <property type="evidence" value="ECO:0007669"/>
    <property type="project" value="InterPro"/>
</dbReference>
<evidence type="ECO:0000259" key="2">
    <source>
        <dbReference type="Pfam" id="PF19327"/>
    </source>
</evidence>
<organism evidence="3 4">
    <name type="scientific">Pleomassaria siparia CBS 279.74</name>
    <dbReference type="NCBI Taxonomy" id="1314801"/>
    <lineage>
        <taxon>Eukaryota</taxon>
        <taxon>Fungi</taxon>
        <taxon>Dikarya</taxon>
        <taxon>Ascomycota</taxon>
        <taxon>Pezizomycotina</taxon>
        <taxon>Dothideomycetes</taxon>
        <taxon>Pleosporomycetidae</taxon>
        <taxon>Pleosporales</taxon>
        <taxon>Pleomassariaceae</taxon>
        <taxon>Pleomassaria</taxon>
    </lineage>
</organism>
<dbReference type="EMBL" id="MU005764">
    <property type="protein sequence ID" value="KAF2715239.1"/>
    <property type="molecule type" value="Genomic_DNA"/>
</dbReference>
<protein>
    <submittedName>
        <fullName evidence="3">Uncharacterized protein</fullName>
    </submittedName>
</protein>
<sequence length="285" mass="31592">MTQISESTILATFDDLVSKGSIIYGPYETVNGDVDGYPMAFRICPSLTKKPHAVGAKLDPSFDKSEKWGPGSDMYLTDQRLRVAVLNGTHDLALNLFAIDRPQFVLLTLDSYRRQHEPLDVDDFKAALEMVNELKDIYAIFNCSEAAGCSRVHKHMQGLRGPPTAFDSFTKGSSKIPFKSFAHHFTSGFSSVPASDILGVYQQFLEKTRKLLGKNEQEVCPHNVVLWRDWMIVVPRRQAAVEKASANAAGMLGSVWVPERSGVDVWLRLGCKSVLEQLGAPATKE</sequence>
<gene>
    <name evidence="3" type="ORF">K504DRAFT_368043</name>
</gene>
<dbReference type="PANTHER" id="PTHR38420">
    <property type="entry name" value="AP-4-A PHOSPHORYLASE II"/>
    <property type="match status" value="1"/>
</dbReference>
<evidence type="ECO:0000259" key="1">
    <source>
        <dbReference type="Pfam" id="PF09830"/>
    </source>
</evidence>
<accession>A0A6G1KQW5</accession>
<dbReference type="InterPro" id="IPR009163">
    <property type="entry name" value="Ap4A_phos1/2"/>
</dbReference>
<dbReference type="OrthoDB" id="10267950at2759"/>
<keyword evidence="4" id="KW-1185">Reference proteome</keyword>
<dbReference type="Pfam" id="PF09830">
    <property type="entry name" value="ATP_transf"/>
    <property type="match status" value="1"/>
</dbReference>
<dbReference type="GO" id="GO:0003877">
    <property type="term" value="F:ATP:ADP adenylyltransferase activity"/>
    <property type="evidence" value="ECO:0007669"/>
    <property type="project" value="InterPro"/>
</dbReference>
<proteinExistence type="predicted"/>
<dbReference type="InterPro" id="IPR019200">
    <property type="entry name" value="ATP_adenylylTrfase_C"/>
</dbReference>
<reference evidence="3" key="1">
    <citation type="journal article" date="2020" name="Stud. Mycol.">
        <title>101 Dothideomycetes genomes: a test case for predicting lifestyles and emergence of pathogens.</title>
        <authorList>
            <person name="Haridas S."/>
            <person name="Albert R."/>
            <person name="Binder M."/>
            <person name="Bloem J."/>
            <person name="Labutti K."/>
            <person name="Salamov A."/>
            <person name="Andreopoulos B."/>
            <person name="Baker S."/>
            <person name="Barry K."/>
            <person name="Bills G."/>
            <person name="Bluhm B."/>
            <person name="Cannon C."/>
            <person name="Castanera R."/>
            <person name="Culley D."/>
            <person name="Daum C."/>
            <person name="Ezra D."/>
            <person name="Gonzalez J."/>
            <person name="Henrissat B."/>
            <person name="Kuo A."/>
            <person name="Liang C."/>
            <person name="Lipzen A."/>
            <person name="Lutzoni F."/>
            <person name="Magnuson J."/>
            <person name="Mondo S."/>
            <person name="Nolan M."/>
            <person name="Ohm R."/>
            <person name="Pangilinan J."/>
            <person name="Park H.-J."/>
            <person name="Ramirez L."/>
            <person name="Alfaro M."/>
            <person name="Sun H."/>
            <person name="Tritt A."/>
            <person name="Yoshinaga Y."/>
            <person name="Zwiers L.-H."/>
            <person name="Turgeon B."/>
            <person name="Goodwin S."/>
            <person name="Spatafora J."/>
            <person name="Crous P."/>
            <person name="Grigoriev I."/>
        </authorList>
    </citation>
    <scope>NUCLEOTIDE SEQUENCE</scope>
    <source>
        <strain evidence="3">CBS 279.74</strain>
    </source>
</reference>
<feature type="domain" description="Ap4A phosphorylase 1/2 N-terminal" evidence="2">
    <location>
        <begin position="41"/>
        <end position="159"/>
    </location>
</feature>
<dbReference type="Pfam" id="PF19327">
    <property type="entry name" value="Ap4A_phos_N"/>
    <property type="match status" value="1"/>
</dbReference>
<dbReference type="InterPro" id="IPR045759">
    <property type="entry name" value="Ap4A_phos1/2_N"/>
</dbReference>
<evidence type="ECO:0000313" key="3">
    <source>
        <dbReference type="EMBL" id="KAF2715239.1"/>
    </source>
</evidence>
<feature type="domain" description="ATP adenylyltransferase C-terminal" evidence="1">
    <location>
        <begin position="175"/>
        <end position="281"/>
    </location>
</feature>
<evidence type="ECO:0000313" key="4">
    <source>
        <dbReference type="Proteomes" id="UP000799428"/>
    </source>
</evidence>
<dbReference type="SUPFAM" id="SSF54197">
    <property type="entry name" value="HIT-like"/>
    <property type="match status" value="1"/>
</dbReference>
<dbReference type="PANTHER" id="PTHR38420:SF1">
    <property type="entry name" value="PUTATIVE (AFU_ORTHOLOGUE AFUA_5G14690)-RELATED"/>
    <property type="match status" value="1"/>
</dbReference>
<dbReference type="Proteomes" id="UP000799428">
    <property type="component" value="Unassembled WGS sequence"/>
</dbReference>
<dbReference type="GO" id="GO:0005524">
    <property type="term" value="F:ATP binding"/>
    <property type="evidence" value="ECO:0007669"/>
    <property type="project" value="InterPro"/>
</dbReference>
<dbReference type="AlphaFoldDB" id="A0A6G1KQW5"/>